<feature type="domain" description="Impact N-terminal" evidence="2">
    <location>
        <begin position="20"/>
        <end position="125"/>
    </location>
</feature>
<sequence>MSADYYKTISKTSEALYKEKGSKFLAFAFPVRNEEEVKENLEALRKQYYDARHHCYAYIYGVNGEHYRANDDGEPNHSAGDPILGQIKSKELTNTLVVVVRYFGGTKLGVGGLISAYKIATAEALDLNEIIEKPITQSFTLDFPYEEMNEVQRLVKELDLEITNQTFEITCSMAVEVLLSKVEVFESKVELLQDLSHDIKLTSNN</sequence>
<protein>
    <recommendedName>
        <fullName evidence="2">Impact N-terminal domain-containing protein</fullName>
    </recommendedName>
</protein>
<dbReference type="InterPro" id="IPR001498">
    <property type="entry name" value="Impact_N"/>
</dbReference>
<dbReference type="InterPro" id="IPR020569">
    <property type="entry name" value="UPF0029_Impact_CS"/>
</dbReference>
<dbReference type="Gene3D" id="3.30.70.240">
    <property type="match status" value="1"/>
</dbReference>
<dbReference type="Gene3D" id="3.30.230.30">
    <property type="entry name" value="Impact, N-terminal domain"/>
    <property type="match status" value="1"/>
</dbReference>
<evidence type="ECO:0000256" key="1">
    <source>
        <dbReference type="ARBA" id="ARBA00007665"/>
    </source>
</evidence>
<dbReference type="GO" id="GO:0005737">
    <property type="term" value="C:cytoplasm"/>
    <property type="evidence" value="ECO:0007669"/>
    <property type="project" value="TreeGrafter"/>
</dbReference>
<keyword evidence="4" id="KW-1185">Reference proteome</keyword>
<accession>A0A0L8ALK9</accession>
<dbReference type="SUPFAM" id="SSF54211">
    <property type="entry name" value="Ribosomal protein S5 domain 2-like"/>
    <property type="match status" value="1"/>
</dbReference>
<evidence type="ECO:0000313" key="4">
    <source>
        <dbReference type="Proteomes" id="UP000036908"/>
    </source>
</evidence>
<dbReference type="OrthoDB" id="9813771at2"/>
<gene>
    <name evidence="3" type="ORF">OB69_05630</name>
</gene>
<evidence type="ECO:0000259" key="2">
    <source>
        <dbReference type="Pfam" id="PF01205"/>
    </source>
</evidence>
<dbReference type="InterPro" id="IPR020568">
    <property type="entry name" value="Ribosomal_Su5_D2-typ_SF"/>
</dbReference>
<dbReference type="Pfam" id="PF01205">
    <property type="entry name" value="Impact_N"/>
    <property type="match status" value="1"/>
</dbReference>
<dbReference type="AlphaFoldDB" id="A0A0L8ALK9"/>
<dbReference type="GO" id="GO:0006446">
    <property type="term" value="P:regulation of translational initiation"/>
    <property type="evidence" value="ECO:0007669"/>
    <property type="project" value="TreeGrafter"/>
</dbReference>
<comment type="similarity">
    <text evidence="1">Belongs to the IMPACT family.</text>
</comment>
<dbReference type="PATRIC" id="fig|1566026.4.peg.2952"/>
<organism evidence="3 4">
    <name type="scientific">Roseivirga seohaensis subsp. aquiponti</name>
    <dbReference type="NCBI Taxonomy" id="1566026"/>
    <lineage>
        <taxon>Bacteria</taxon>
        <taxon>Pseudomonadati</taxon>
        <taxon>Bacteroidota</taxon>
        <taxon>Cytophagia</taxon>
        <taxon>Cytophagales</taxon>
        <taxon>Roseivirgaceae</taxon>
        <taxon>Roseivirga</taxon>
    </lineage>
</organism>
<dbReference type="PANTHER" id="PTHR16301">
    <property type="entry name" value="IMPACT-RELATED"/>
    <property type="match status" value="1"/>
</dbReference>
<name>A0A0L8ALK9_9BACT</name>
<dbReference type="InterPro" id="IPR023582">
    <property type="entry name" value="Impact"/>
</dbReference>
<dbReference type="EMBL" id="JSVA01000007">
    <property type="protein sequence ID" value="KOF03383.1"/>
    <property type="molecule type" value="Genomic_DNA"/>
</dbReference>
<dbReference type="PANTHER" id="PTHR16301:SF20">
    <property type="entry name" value="IMPACT FAMILY MEMBER YIGZ"/>
    <property type="match status" value="1"/>
</dbReference>
<reference evidence="4" key="1">
    <citation type="submission" date="2014-11" db="EMBL/GenBank/DDBJ databases">
        <title>Genome sequencing of Roseivirga sp. D-25.</title>
        <authorList>
            <person name="Selvaratnam C."/>
            <person name="Thevarajoo S."/>
            <person name="Goh K.M."/>
            <person name="Eee R."/>
            <person name="Chan K.-G."/>
            <person name="Chong C.S."/>
        </authorList>
    </citation>
    <scope>NUCLEOTIDE SEQUENCE [LARGE SCALE GENOMIC DNA]</scope>
    <source>
        <strain evidence="4">D-25</strain>
    </source>
</reference>
<dbReference type="RefSeq" id="WP_053222732.1">
    <property type="nucleotide sequence ID" value="NZ_JSVA01000007.1"/>
</dbReference>
<dbReference type="InterPro" id="IPR036956">
    <property type="entry name" value="Impact_N_sf"/>
</dbReference>
<dbReference type="PROSITE" id="PS00910">
    <property type="entry name" value="UPF0029"/>
    <property type="match status" value="1"/>
</dbReference>
<proteinExistence type="inferred from homology"/>
<evidence type="ECO:0000313" key="3">
    <source>
        <dbReference type="EMBL" id="KOF03383.1"/>
    </source>
</evidence>
<comment type="caution">
    <text evidence="3">The sequence shown here is derived from an EMBL/GenBank/DDBJ whole genome shotgun (WGS) entry which is preliminary data.</text>
</comment>
<dbReference type="Proteomes" id="UP000036908">
    <property type="component" value="Unassembled WGS sequence"/>
</dbReference>